<dbReference type="Proteomes" id="UP000000628">
    <property type="component" value="Chromosome"/>
</dbReference>
<evidence type="ECO:0000313" key="1">
    <source>
        <dbReference type="EMBL" id="ACV08164.1"/>
    </source>
</evidence>
<organism evidence="1 2">
    <name type="scientific">Jonesia denitrificans (strain ATCC 14870 / DSM 20603 / BCRC 15368 / CIP 55.134 / JCM 11481 / NBRC 15587 / NCTC 10816 / Prevot 55134)</name>
    <name type="common">Listeria denitrificans</name>
    <dbReference type="NCBI Taxonomy" id="471856"/>
    <lineage>
        <taxon>Bacteria</taxon>
        <taxon>Bacillati</taxon>
        <taxon>Actinomycetota</taxon>
        <taxon>Actinomycetes</taxon>
        <taxon>Micrococcales</taxon>
        <taxon>Jonesiaceae</taxon>
        <taxon>Jonesia</taxon>
    </lineage>
</organism>
<reference evidence="1 2" key="1">
    <citation type="journal article" date="2009" name="Stand. Genomic Sci.">
        <title>Complete genome sequence of Jonesia denitrificans type strain (Prevot 55134).</title>
        <authorList>
            <person name="Pukall R."/>
            <person name="Gehrich-Schroter G."/>
            <person name="Lapidus A."/>
            <person name="Nolan M."/>
            <person name="Glavina Del Rio T."/>
            <person name="Lucas S."/>
            <person name="Chen F."/>
            <person name="Tice H."/>
            <person name="Pitluck S."/>
            <person name="Cheng J.F."/>
            <person name="Copeland A."/>
            <person name="Saunders E."/>
            <person name="Brettin T."/>
            <person name="Detter J.C."/>
            <person name="Bruce D."/>
            <person name="Goodwin L."/>
            <person name="Pati A."/>
            <person name="Ivanova N."/>
            <person name="Mavromatis K."/>
            <person name="Ovchinnikova G."/>
            <person name="Chen A."/>
            <person name="Palaniappan K."/>
            <person name="Land M."/>
            <person name="Hauser L."/>
            <person name="Chang Y.J."/>
            <person name="Jeffries C.D."/>
            <person name="Chain P."/>
            <person name="Goker M."/>
            <person name="Bristow J."/>
            <person name="Eisen J.A."/>
            <person name="Markowitz V."/>
            <person name="Hugenholtz P."/>
            <person name="Kyrpides N.C."/>
            <person name="Klenk H.P."/>
            <person name="Han C."/>
        </authorList>
    </citation>
    <scope>NUCLEOTIDE SEQUENCE [LARGE SCALE GENOMIC DNA]</scope>
    <source>
        <strain evidence="2">ATCC 14870 / DSM 20603 / BCRC 15368 / CIP 55.134 / JCM 11481 / NBRC 15587 / NCTC 10816 / Prevot 55134</strain>
    </source>
</reference>
<dbReference type="STRING" id="471856.Jden_0500"/>
<dbReference type="HOGENOM" id="CLU_3184698_0_0_11"/>
<dbReference type="KEGG" id="jde:Jden_0500"/>
<gene>
    <name evidence="1" type="ordered locus">Jden_0500</name>
</gene>
<dbReference type="AlphaFoldDB" id="C7R0A5"/>
<keyword evidence="2" id="KW-1185">Reference proteome</keyword>
<protein>
    <submittedName>
        <fullName evidence="1">Uncharacterized protein</fullName>
    </submittedName>
</protein>
<sequence length="46" mass="5595">MLLLLFYIDVKMEAGDRRQFHRDCQFFSTPFYIDVERAETKGSPWH</sequence>
<evidence type="ECO:0000313" key="2">
    <source>
        <dbReference type="Proteomes" id="UP000000628"/>
    </source>
</evidence>
<dbReference type="EMBL" id="CP001706">
    <property type="protein sequence ID" value="ACV08164.1"/>
    <property type="molecule type" value="Genomic_DNA"/>
</dbReference>
<accession>C7R0A5</accession>
<proteinExistence type="predicted"/>
<name>C7R0A5_JONDD</name>